<proteinExistence type="predicted"/>
<dbReference type="SUPFAM" id="SSF46689">
    <property type="entry name" value="Homeodomain-like"/>
    <property type="match status" value="2"/>
</dbReference>
<dbReference type="GO" id="GO:0043565">
    <property type="term" value="F:sequence-specific DNA binding"/>
    <property type="evidence" value="ECO:0007669"/>
    <property type="project" value="InterPro"/>
</dbReference>
<dbReference type="Proteomes" id="UP000515703">
    <property type="component" value="Chromosome"/>
</dbReference>
<name>A0A7I8DNU7_9FIRM</name>
<evidence type="ECO:0000256" key="3">
    <source>
        <dbReference type="ARBA" id="ARBA00023163"/>
    </source>
</evidence>
<evidence type="ECO:0000256" key="1">
    <source>
        <dbReference type="ARBA" id="ARBA00023015"/>
    </source>
</evidence>
<dbReference type="PANTHER" id="PTHR47504">
    <property type="entry name" value="RIGHT ORIGIN-BINDING PROTEIN"/>
    <property type="match status" value="1"/>
</dbReference>
<gene>
    <name evidence="5" type="primary">ybfP</name>
    <name evidence="5" type="ORF">bsdcttw_31110</name>
</gene>
<evidence type="ECO:0000313" key="6">
    <source>
        <dbReference type="Proteomes" id="UP000515703"/>
    </source>
</evidence>
<accession>A0A7I8DNU7</accession>
<dbReference type="GO" id="GO:0003700">
    <property type="term" value="F:DNA-binding transcription factor activity"/>
    <property type="evidence" value="ECO:0007669"/>
    <property type="project" value="InterPro"/>
</dbReference>
<keyword evidence="6" id="KW-1185">Reference proteome</keyword>
<dbReference type="Gene3D" id="1.10.10.60">
    <property type="entry name" value="Homeodomain-like"/>
    <property type="match status" value="2"/>
</dbReference>
<evidence type="ECO:0000256" key="2">
    <source>
        <dbReference type="ARBA" id="ARBA00023125"/>
    </source>
</evidence>
<dbReference type="EMBL" id="AP023368">
    <property type="protein sequence ID" value="BCK00071.1"/>
    <property type="molecule type" value="Genomic_DNA"/>
</dbReference>
<evidence type="ECO:0000313" key="5">
    <source>
        <dbReference type="EMBL" id="BCK00071.1"/>
    </source>
</evidence>
<reference evidence="5 6" key="2">
    <citation type="submission" date="2020-08" db="EMBL/GenBank/DDBJ databases">
        <authorList>
            <person name="Ueki A."/>
            <person name="Tonouchi A."/>
        </authorList>
    </citation>
    <scope>NUCLEOTIDE SEQUENCE [LARGE SCALE GENOMIC DNA]</scope>
    <source>
        <strain evidence="5 6">CTTW</strain>
    </source>
</reference>
<dbReference type="PANTHER" id="PTHR47504:SF6">
    <property type="entry name" value="ARAC-FAMILY TRANSCRIPTIONAL REGULATOR"/>
    <property type="match status" value="1"/>
</dbReference>
<dbReference type="SMART" id="SM00342">
    <property type="entry name" value="HTH_ARAC"/>
    <property type="match status" value="1"/>
</dbReference>
<organism evidence="5 6">
    <name type="scientific">Anaerocolumna chitinilytica</name>
    <dbReference type="NCBI Taxonomy" id="1727145"/>
    <lineage>
        <taxon>Bacteria</taxon>
        <taxon>Bacillati</taxon>
        <taxon>Bacillota</taxon>
        <taxon>Clostridia</taxon>
        <taxon>Lachnospirales</taxon>
        <taxon>Lachnospiraceae</taxon>
        <taxon>Anaerocolumna</taxon>
    </lineage>
</organism>
<dbReference type="RefSeq" id="WP_185255781.1">
    <property type="nucleotide sequence ID" value="NZ_AP023368.1"/>
</dbReference>
<keyword evidence="1" id="KW-0805">Transcription regulation</keyword>
<keyword evidence="2" id="KW-0238">DNA-binding</keyword>
<protein>
    <submittedName>
        <fullName evidence="5">Putative HTH-type transcriptional regulator YbfP</fullName>
    </submittedName>
</protein>
<keyword evidence="3" id="KW-0804">Transcription</keyword>
<feature type="domain" description="HTH araC/xylS-type" evidence="4">
    <location>
        <begin position="8"/>
        <end position="106"/>
    </location>
</feature>
<sequence>MDYSANVQNSITFIEQHLCDELTLDEIAKAAGFSRYHFLRIFKKELGVGIRDFILTRRMIKAAELLLTTGINVMDIAVLLQFDSQEAFTHAFKREYSLPPGQYRRAMMNVINTRKETSVVMYNQVIPGWIITGNMPKLYSVAPDNENNYNGANSIMIKNKSEILETGAFCTVLQQFKARNYIGKRVRFSGYVKSQEVKEWGGLWMRINSTTANILRIDNMQNRPIKGDTDWTKYSVVLDIPENSSIINIGVLLNGSGRMWLAGVEFEEVDKSVNTTDVDLSYDLPETPVNLSFNGN</sequence>
<dbReference type="InterPro" id="IPR018060">
    <property type="entry name" value="HTH_AraC"/>
</dbReference>
<dbReference type="InterPro" id="IPR018062">
    <property type="entry name" value="HTH_AraC-typ_CS"/>
</dbReference>
<dbReference type="Gene3D" id="2.60.120.260">
    <property type="entry name" value="Galactose-binding domain-like"/>
    <property type="match status" value="1"/>
</dbReference>
<dbReference type="InterPro" id="IPR009057">
    <property type="entry name" value="Homeodomain-like_sf"/>
</dbReference>
<evidence type="ECO:0000259" key="4">
    <source>
        <dbReference type="PROSITE" id="PS01124"/>
    </source>
</evidence>
<dbReference type="PROSITE" id="PS01124">
    <property type="entry name" value="HTH_ARAC_FAMILY_2"/>
    <property type="match status" value="1"/>
</dbReference>
<reference evidence="5 6" key="1">
    <citation type="submission" date="2020-08" db="EMBL/GenBank/DDBJ databases">
        <title>Draft genome sequencing of an Anaerocolumna strain isolated from anoxic soil subjected to BSD treatment.</title>
        <authorList>
            <person name="Uek A."/>
            <person name="Tonouchi A."/>
        </authorList>
    </citation>
    <scope>NUCLEOTIDE SEQUENCE [LARGE SCALE GENOMIC DNA]</scope>
    <source>
        <strain evidence="5 6">CTTW</strain>
    </source>
</reference>
<dbReference type="KEGG" id="acht:bsdcttw_31110"/>
<dbReference type="InterPro" id="IPR050959">
    <property type="entry name" value="MarA-like"/>
</dbReference>
<dbReference type="PROSITE" id="PS00041">
    <property type="entry name" value="HTH_ARAC_FAMILY_1"/>
    <property type="match status" value="1"/>
</dbReference>
<dbReference type="Pfam" id="PF12833">
    <property type="entry name" value="HTH_18"/>
    <property type="match status" value="1"/>
</dbReference>
<dbReference type="AlphaFoldDB" id="A0A7I8DNU7"/>